<sequence length="64" mass="6667">MALQFVQKGTVVFGGPKGELSSGQAARHAQDFGAPPFKHQFDDSLKCAELMGFLEGGNGERGGG</sequence>
<accession>A0A1U7P4M0</accession>
<proteinExistence type="predicted"/>
<organism evidence="1 2">
    <name type="scientific">Deinococcus marmoris</name>
    <dbReference type="NCBI Taxonomy" id="249408"/>
    <lineage>
        <taxon>Bacteria</taxon>
        <taxon>Thermotogati</taxon>
        <taxon>Deinococcota</taxon>
        <taxon>Deinococci</taxon>
        <taxon>Deinococcales</taxon>
        <taxon>Deinococcaceae</taxon>
        <taxon>Deinococcus</taxon>
    </lineage>
</organism>
<dbReference type="AlphaFoldDB" id="A0A1U7P4M0"/>
<reference evidence="1 2" key="1">
    <citation type="submission" date="2017-01" db="EMBL/GenBank/DDBJ databases">
        <title>Genome Analysis of Deinococcus marmoris KOPRI26562.</title>
        <authorList>
            <person name="Kim J.H."/>
            <person name="Oh H.-M."/>
        </authorList>
    </citation>
    <scope>NUCLEOTIDE SEQUENCE [LARGE SCALE GENOMIC DNA]</scope>
    <source>
        <strain evidence="1 2">KOPRI26562</strain>
    </source>
</reference>
<dbReference type="Proteomes" id="UP000186607">
    <property type="component" value="Unassembled WGS sequence"/>
</dbReference>
<dbReference type="EMBL" id="MSTI01000007">
    <property type="protein sequence ID" value="OLV20125.1"/>
    <property type="molecule type" value="Genomic_DNA"/>
</dbReference>
<comment type="caution">
    <text evidence="1">The sequence shown here is derived from an EMBL/GenBank/DDBJ whole genome shotgun (WGS) entry which is preliminary data.</text>
</comment>
<protein>
    <submittedName>
        <fullName evidence="1">Uncharacterized protein</fullName>
    </submittedName>
</protein>
<gene>
    <name evidence="1" type="ORF">BOO71_0000403</name>
</gene>
<evidence type="ECO:0000313" key="2">
    <source>
        <dbReference type="Proteomes" id="UP000186607"/>
    </source>
</evidence>
<keyword evidence="2" id="KW-1185">Reference proteome</keyword>
<name>A0A1U7P4M0_9DEIO</name>
<evidence type="ECO:0000313" key="1">
    <source>
        <dbReference type="EMBL" id="OLV20125.1"/>
    </source>
</evidence>